<organism evidence="2 3">
    <name type="scientific">Amanita thiersii Skay4041</name>
    <dbReference type="NCBI Taxonomy" id="703135"/>
    <lineage>
        <taxon>Eukaryota</taxon>
        <taxon>Fungi</taxon>
        <taxon>Dikarya</taxon>
        <taxon>Basidiomycota</taxon>
        <taxon>Agaricomycotina</taxon>
        <taxon>Agaricomycetes</taxon>
        <taxon>Agaricomycetidae</taxon>
        <taxon>Agaricales</taxon>
        <taxon>Pluteineae</taxon>
        <taxon>Amanitaceae</taxon>
        <taxon>Amanita</taxon>
    </lineage>
</organism>
<dbReference type="Pfam" id="PF15055">
    <property type="entry name" value="DMAC1_Dmo2"/>
    <property type="match status" value="1"/>
</dbReference>
<name>A0A2A9NM45_9AGAR</name>
<gene>
    <name evidence="2" type="ORF">AMATHDRAFT_2538</name>
</gene>
<feature type="domain" description="Distal membrane-arm assembly complex protein 1-like" evidence="1">
    <location>
        <begin position="11"/>
        <end position="60"/>
    </location>
</feature>
<dbReference type="EMBL" id="KZ301982">
    <property type="protein sequence ID" value="PFH52055.1"/>
    <property type="molecule type" value="Genomic_DNA"/>
</dbReference>
<keyword evidence="3" id="KW-1185">Reference proteome</keyword>
<evidence type="ECO:0000313" key="2">
    <source>
        <dbReference type="EMBL" id="PFH52055.1"/>
    </source>
</evidence>
<accession>A0A2A9NM45</accession>
<protein>
    <recommendedName>
        <fullName evidence="1">Distal membrane-arm assembly complex protein 1-like domain-containing protein</fullName>
    </recommendedName>
</protein>
<evidence type="ECO:0000259" key="1">
    <source>
        <dbReference type="Pfam" id="PF15055"/>
    </source>
</evidence>
<dbReference type="Proteomes" id="UP000242287">
    <property type="component" value="Unassembled WGS sequence"/>
</dbReference>
<proteinExistence type="predicted"/>
<evidence type="ECO:0000313" key="3">
    <source>
        <dbReference type="Proteomes" id="UP000242287"/>
    </source>
</evidence>
<dbReference type="InterPro" id="IPR028036">
    <property type="entry name" value="DMAC1-like_dom"/>
</dbReference>
<dbReference type="OrthoDB" id="6604875at2759"/>
<reference evidence="2 3" key="1">
    <citation type="submission" date="2014-02" db="EMBL/GenBank/DDBJ databases">
        <title>Transposable element dynamics among asymbiotic and ectomycorrhizal Amanita fungi.</title>
        <authorList>
            <consortium name="DOE Joint Genome Institute"/>
            <person name="Hess J."/>
            <person name="Skrede I."/>
            <person name="Wolfe B."/>
            <person name="LaButti K."/>
            <person name="Ohm R.A."/>
            <person name="Grigoriev I.V."/>
            <person name="Pringle A."/>
        </authorList>
    </citation>
    <scope>NUCLEOTIDE SEQUENCE [LARGE SCALE GENOMIC DNA]</scope>
    <source>
        <strain evidence="2 3">SKay4041</strain>
    </source>
</reference>
<sequence length="64" mass="6737">MTASTSEAKQDCLGCRVVGSATFASVGAYALWQSRAAAPGTLLQKRITTVLGLAFLTGGIIRWY</sequence>
<dbReference type="AlphaFoldDB" id="A0A2A9NM45"/>